<comment type="caution">
    <text evidence="8">The sequence shown here is derived from an EMBL/GenBank/DDBJ whole genome shotgun (WGS) entry which is preliminary data.</text>
</comment>
<keyword evidence="4 7" id="KW-1133">Transmembrane helix</keyword>
<evidence type="ECO:0000256" key="1">
    <source>
        <dbReference type="ARBA" id="ARBA00004127"/>
    </source>
</evidence>
<dbReference type="GO" id="GO:0000139">
    <property type="term" value="C:Golgi membrane"/>
    <property type="evidence" value="ECO:0007669"/>
    <property type="project" value="UniProtKB-SubCell"/>
</dbReference>
<dbReference type="PANTHER" id="PTHR16133:SF0">
    <property type="entry name" value="ZINC_IRON REGULATED TRANSPORTER-RELATED PROTEIN 102B, ISOFORM E"/>
    <property type="match status" value="1"/>
</dbReference>
<name>A0A9P6JTG5_9AGAR</name>
<feature type="transmembrane region" description="Helical" evidence="7">
    <location>
        <begin position="69"/>
        <end position="86"/>
    </location>
</feature>
<feature type="transmembrane region" description="Helical" evidence="7">
    <location>
        <begin position="200"/>
        <end position="222"/>
    </location>
</feature>
<evidence type="ECO:0000313" key="8">
    <source>
        <dbReference type="EMBL" id="KAF9533102.1"/>
    </source>
</evidence>
<dbReference type="Proteomes" id="UP000807306">
    <property type="component" value="Unassembled WGS sequence"/>
</dbReference>
<dbReference type="InterPro" id="IPR003689">
    <property type="entry name" value="ZIP"/>
</dbReference>
<dbReference type="AlphaFoldDB" id="A0A9P6JTG5"/>
<dbReference type="Pfam" id="PF02535">
    <property type="entry name" value="Zip"/>
    <property type="match status" value="1"/>
</dbReference>
<dbReference type="GO" id="GO:0006829">
    <property type="term" value="P:zinc ion transport"/>
    <property type="evidence" value="ECO:0007669"/>
    <property type="project" value="InterPro"/>
</dbReference>
<evidence type="ECO:0000256" key="7">
    <source>
        <dbReference type="SAM" id="Phobius"/>
    </source>
</evidence>
<feature type="transmembrane region" description="Helical" evidence="7">
    <location>
        <begin position="6"/>
        <end position="24"/>
    </location>
</feature>
<reference evidence="8" key="1">
    <citation type="submission" date="2020-11" db="EMBL/GenBank/DDBJ databases">
        <authorList>
            <consortium name="DOE Joint Genome Institute"/>
            <person name="Ahrendt S."/>
            <person name="Riley R."/>
            <person name="Andreopoulos W."/>
            <person name="Labutti K."/>
            <person name="Pangilinan J."/>
            <person name="Ruiz-Duenas F.J."/>
            <person name="Barrasa J.M."/>
            <person name="Sanchez-Garcia M."/>
            <person name="Camarero S."/>
            <person name="Miyauchi S."/>
            <person name="Serrano A."/>
            <person name="Linde D."/>
            <person name="Babiker R."/>
            <person name="Drula E."/>
            <person name="Ayuso-Fernandez I."/>
            <person name="Pacheco R."/>
            <person name="Padilla G."/>
            <person name="Ferreira P."/>
            <person name="Barriuso J."/>
            <person name="Kellner H."/>
            <person name="Castanera R."/>
            <person name="Alfaro M."/>
            <person name="Ramirez L."/>
            <person name="Pisabarro A.G."/>
            <person name="Kuo A."/>
            <person name="Tritt A."/>
            <person name="Lipzen A."/>
            <person name="He G."/>
            <person name="Yan M."/>
            <person name="Ng V."/>
            <person name="Cullen D."/>
            <person name="Martin F."/>
            <person name="Rosso M.-N."/>
            <person name="Henrissat B."/>
            <person name="Hibbett D."/>
            <person name="Martinez A.T."/>
            <person name="Grigoriev I.V."/>
        </authorList>
    </citation>
    <scope>NUCLEOTIDE SEQUENCE</scope>
    <source>
        <strain evidence="8">CBS 506.95</strain>
    </source>
</reference>
<evidence type="ECO:0000256" key="6">
    <source>
        <dbReference type="ARBA" id="ARBA00023136"/>
    </source>
</evidence>
<dbReference type="GO" id="GO:0046873">
    <property type="term" value="F:metal ion transmembrane transporter activity"/>
    <property type="evidence" value="ECO:0007669"/>
    <property type="project" value="InterPro"/>
</dbReference>
<dbReference type="EMBL" id="MU157829">
    <property type="protein sequence ID" value="KAF9533102.1"/>
    <property type="molecule type" value="Genomic_DNA"/>
</dbReference>
<evidence type="ECO:0000256" key="2">
    <source>
        <dbReference type="ARBA" id="ARBA00004394"/>
    </source>
</evidence>
<evidence type="ECO:0000313" key="9">
    <source>
        <dbReference type="Proteomes" id="UP000807306"/>
    </source>
</evidence>
<proteinExistence type="predicted"/>
<keyword evidence="5" id="KW-0333">Golgi apparatus</keyword>
<feature type="transmembrane region" description="Helical" evidence="7">
    <location>
        <begin position="36"/>
        <end position="57"/>
    </location>
</feature>
<dbReference type="InterPro" id="IPR045891">
    <property type="entry name" value="ZIP9"/>
</dbReference>
<keyword evidence="9" id="KW-1185">Reference proteome</keyword>
<feature type="transmembrane region" description="Helical" evidence="7">
    <location>
        <begin position="164"/>
        <end position="188"/>
    </location>
</feature>
<feature type="transmembrane region" description="Helical" evidence="7">
    <location>
        <begin position="228"/>
        <end position="246"/>
    </location>
</feature>
<keyword evidence="6 7" id="KW-0472">Membrane</keyword>
<evidence type="ECO:0000256" key="3">
    <source>
        <dbReference type="ARBA" id="ARBA00022692"/>
    </source>
</evidence>
<organism evidence="8 9">
    <name type="scientific">Crepidotus variabilis</name>
    <dbReference type="NCBI Taxonomy" id="179855"/>
    <lineage>
        <taxon>Eukaryota</taxon>
        <taxon>Fungi</taxon>
        <taxon>Dikarya</taxon>
        <taxon>Basidiomycota</taxon>
        <taxon>Agaricomycotina</taxon>
        <taxon>Agaricomycetes</taxon>
        <taxon>Agaricomycetidae</taxon>
        <taxon>Agaricales</taxon>
        <taxon>Agaricineae</taxon>
        <taxon>Crepidotaceae</taxon>
        <taxon>Crepidotus</taxon>
    </lineage>
</organism>
<evidence type="ECO:0000256" key="4">
    <source>
        <dbReference type="ARBA" id="ARBA00022989"/>
    </source>
</evidence>
<keyword evidence="3 7" id="KW-0812">Transmembrane</keyword>
<gene>
    <name evidence="8" type="ORF">CPB83DRAFT_903088</name>
</gene>
<accession>A0A9P6JTG5</accession>
<dbReference type="PANTHER" id="PTHR16133">
    <property type="entry name" value="SOLUTE CARRIER FAMILY 39 ZINC TRANSPORTER , MEMBER 9-RELATED"/>
    <property type="match status" value="1"/>
</dbReference>
<sequence>MVLQLLIMAGALGASSFGVGMLPLSYSFSKKHLERLSVLGTGLLLGAALGVIIPEGIEAAAHGLKEVPTQRIASCLITGFVLMLVIEQLVAPNAHSHSIEVEFDAELTDLETSQANGSHKAPSSSGENRQRAFALLLGLVIHGAADGIALGVANVQQDGISSALSFIVFLALILHKAPTSLAFTTSLLATSLPRPECKKYVAIFSSSTPLAAIFSYLVFTAFGGEQDGLAGMALLVSGGSFLYVATVLQPVSHHSPAPGDIMPSARVVLITIGMLVPLILSSLFEHSH</sequence>
<dbReference type="OrthoDB" id="19859at2759"/>
<feature type="transmembrane region" description="Helical" evidence="7">
    <location>
        <begin position="267"/>
        <end position="284"/>
    </location>
</feature>
<evidence type="ECO:0000256" key="5">
    <source>
        <dbReference type="ARBA" id="ARBA00023034"/>
    </source>
</evidence>
<protein>
    <submittedName>
        <fullName evidence="8">ZIP-like iron-zinc transporter</fullName>
    </submittedName>
</protein>
<comment type="subcellular location">
    <subcellularLocation>
        <location evidence="1">Endomembrane system</location>
        <topology evidence="1">Multi-pass membrane protein</topology>
    </subcellularLocation>
    <subcellularLocation>
        <location evidence="2">Golgi apparatus membrane</location>
    </subcellularLocation>
</comment>
<feature type="transmembrane region" description="Helical" evidence="7">
    <location>
        <begin position="132"/>
        <end position="152"/>
    </location>
</feature>